<dbReference type="InterPro" id="IPR009091">
    <property type="entry name" value="RCC1/BLIP-II"/>
</dbReference>
<evidence type="ECO:0000256" key="1">
    <source>
        <dbReference type="ARBA" id="ARBA00022737"/>
    </source>
</evidence>
<proteinExistence type="predicted"/>
<evidence type="ECO:0000256" key="2">
    <source>
        <dbReference type="PROSITE-ProRule" id="PRU00235"/>
    </source>
</evidence>
<dbReference type="Pfam" id="PF13540">
    <property type="entry name" value="RCC1_2"/>
    <property type="match status" value="1"/>
</dbReference>
<name>A0A8J4LR39_9CHLO</name>
<dbReference type="PANTHER" id="PTHR22870">
    <property type="entry name" value="REGULATOR OF CHROMOSOME CONDENSATION"/>
    <property type="match status" value="1"/>
</dbReference>
<accession>A0A8J4LR39</accession>
<dbReference type="SUPFAM" id="SSF50985">
    <property type="entry name" value="RCC1/BLIP-II"/>
    <property type="match status" value="1"/>
</dbReference>
<dbReference type="EMBL" id="BNCQ01000019">
    <property type="protein sequence ID" value="GIM05810.1"/>
    <property type="molecule type" value="Genomic_DNA"/>
</dbReference>
<sequence length="164" mass="17367">MLVGGELVGQHVALLACGWRHTVCVTTTGRVYSWGRGVNGQLGHGMDQDLYNPTLLSCLTRGQLRRDTILATASQDTDAELYVAPADRYAVVPGADEPYGNGSASVGAVPSMSLLVHEVMSSTTAAPAHPQQQPEDASVEADMDGEGRPPKKARTSAEFPLPEH</sequence>
<dbReference type="PANTHER" id="PTHR22870:SF408">
    <property type="entry name" value="OS09G0560450 PROTEIN"/>
    <property type="match status" value="1"/>
</dbReference>
<evidence type="ECO:0000313" key="4">
    <source>
        <dbReference type="EMBL" id="GIM05810.1"/>
    </source>
</evidence>
<dbReference type="InterPro" id="IPR051210">
    <property type="entry name" value="Ub_ligase/GEF_domain"/>
</dbReference>
<comment type="caution">
    <text evidence="4">The sequence shown here is derived from an EMBL/GenBank/DDBJ whole genome shotgun (WGS) entry which is preliminary data.</text>
</comment>
<evidence type="ECO:0008006" key="6">
    <source>
        <dbReference type="Google" id="ProtNLM"/>
    </source>
</evidence>
<feature type="region of interest" description="Disordered" evidence="3">
    <location>
        <begin position="121"/>
        <end position="164"/>
    </location>
</feature>
<keyword evidence="1" id="KW-0677">Repeat</keyword>
<dbReference type="Gene3D" id="2.130.10.30">
    <property type="entry name" value="Regulator of chromosome condensation 1/beta-lactamase-inhibitor protein II"/>
    <property type="match status" value="1"/>
</dbReference>
<dbReference type="PROSITE" id="PS50012">
    <property type="entry name" value="RCC1_3"/>
    <property type="match status" value="1"/>
</dbReference>
<feature type="repeat" description="RCC1" evidence="2">
    <location>
        <begin position="29"/>
        <end position="85"/>
    </location>
</feature>
<reference evidence="4" key="1">
    <citation type="journal article" date="2021" name="Proc. Natl. Acad. Sci. U.S.A.">
        <title>Three genomes in the algal genus Volvox reveal the fate of a haploid sex-determining region after a transition to homothallism.</title>
        <authorList>
            <person name="Yamamoto K."/>
            <person name="Hamaji T."/>
            <person name="Kawai-Toyooka H."/>
            <person name="Matsuzaki R."/>
            <person name="Takahashi F."/>
            <person name="Nishimura Y."/>
            <person name="Kawachi M."/>
            <person name="Noguchi H."/>
            <person name="Minakuchi Y."/>
            <person name="Umen J.G."/>
            <person name="Toyoda A."/>
            <person name="Nozaki H."/>
        </authorList>
    </citation>
    <scope>NUCLEOTIDE SEQUENCE</scope>
    <source>
        <strain evidence="4">NIES-3785</strain>
    </source>
</reference>
<dbReference type="InterPro" id="IPR000408">
    <property type="entry name" value="Reg_chr_condens"/>
</dbReference>
<dbReference type="PROSITE" id="PS00626">
    <property type="entry name" value="RCC1_2"/>
    <property type="match status" value="1"/>
</dbReference>
<dbReference type="Proteomes" id="UP000722791">
    <property type="component" value="Unassembled WGS sequence"/>
</dbReference>
<protein>
    <recommendedName>
        <fullName evidence="6">Regulator of chromosome condensation</fullName>
    </recommendedName>
</protein>
<evidence type="ECO:0000313" key="5">
    <source>
        <dbReference type="Proteomes" id="UP000722791"/>
    </source>
</evidence>
<gene>
    <name evidence="4" type="ORF">Vretimale_10201</name>
</gene>
<organism evidence="4 5">
    <name type="scientific">Volvox reticuliferus</name>
    <dbReference type="NCBI Taxonomy" id="1737510"/>
    <lineage>
        <taxon>Eukaryota</taxon>
        <taxon>Viridiplantae</taxon>
        <taxon>Chlorophyta</taxon>
        <taxon>core chlorophytes</taxon>
        <taxon>Chlorophyceae</taxon>
        <taxon>CS clade</taxon>
        <taxon>Chlamydomonadales</taxon>
        <taxon>Volvocaceae</taxon>
        <taxon>Volvox</taxon>
    </lineage>
</organism>
<evidence type="ECO:0000256" key="3">
    <source>
        <dbReference type="SAM" id="MobiDB-lite"/>
    </source>
</evidence>
<feature type="compositionally biased region" description="Polar residues" evidence="3">
    <location>
        <begin position="121"/>
        <end position="135"/>
    </location>
</feature>
<dbReference type="AlphaFoldDB" id="A0A8J4LR39"/>